<dbReference type="EMBL" id="BGPR01006204">
    <property type="protein sequence ID" value="GBN16938.1"/>
    <property type="molecule type" value="Genomic_DNA"/>
</dbReference>
<comment type="caution">
    <text evidence="1">The sequence shown here is derived from an EMBL/GenBank/DDBJ whole genome shotgun (WGS) entry which is preliminary data.</text>
</comment>
<keyword evidence="2" id="KW-1185">Reference proteome</keyword>
<evidence type="ECO:0000313" key="2">
    <source>
        <dbReference type="Proteomes" id="UP000499080"/>
    </source>
</evidence>
<reference evidence="1 2" key="1">
    <citation type="journal article" date="2019" name="Sci. Rep.">
        <title>Orb-weaving spider Araneus ventricosus genome elucidates the spidroin gene catalogue.</title>
        <authorList>
            <person name="Kono N."/>
            <person name="Nakamura H."/>
            <person name="Ohtoshi R."/>
            <person name="Moran D.A.P."/>
            <person name="Shinohara A."/>
            <person name="Yoshida Y."/>
            <person name="Fujiwara M."/>
            <person name="Mori M."/>
            <person name="Tomita M."/>
            <person name="Arakawa K."/>
        </authorList>
    </citation>
    <scope>NUCLEOTIDE SEQUENCE [LARGE SCALE GENOMIC DNA]</scope>
</reference>
<name>A0A4Y2LQC8_ARAVE</name>
<accession>A0A4Y2LQC8</accession>
<gene>
    <name evidence="1" type="ORF">AVEN_253636_1</name>
</gene>
<protein>
    <submittedName>
        <fullName evidence="1">Uncharacterized protein</fullName>
    </submittedName>
</protein>
<organism evidence="1 2">
    <name type="scientific">Araneus ventricosus</name>
    <name type="common">Orbweaver spider</name>
    <name type="synonym">Epeira ventricosa</name>
    <dbReference type="NCBI Taxonomy" id="182803"/>
    <lineage>
        <taxon>Eukaryota</taxon>
        <taxon>Metazoa</taxon>
        <taxon>Ecdysozoa</taxon>
        <taxon>Arthropoda</taxon>
        <taxon>Chelicerata</taxon>
        <taxon>Arachnida</taxon>
        <taxon>Araneae</taxon>
        <taxon>Araneomorphae</taxon>
        <taxon>Entelegynae</taxon>
        <taxon>Araneoidea</taxon>
        <taxon>Araneidae</taxon>
        <taxon>Araneus</taxon>
    </lineage>
</organism>
<proteinExistence type="predicted"/>
<dbReference type="OrthoDB" id="6596361at2759"/>
<dbReference type="Proteomes" id="UP000499080">
    <property type="component" value="Unassembled WGS sequence"/>
</dbReference>
<dbReference type="AlphaFoldDB" id="A0A4Y2LQC8"/>
<sequence length="138" mass="15990">MYFTRENALAVASEPPRTTLTAFFDLCKQDRFARTLLYPEVPRYYTWDTGRKVFIRWKKGTPVFGSDVVASEALGRVYTVHPNNSECFFPRMLLHTIKGPTSYTMLETVDGPVCYIFREACQKLGLLEDDERWTKTMA</sequence>
<evidence type="ECO:0000313" key="1">
    <source>
        <dbReference type="EMBL" id="GBN16938.1"/>
    </source>
</evidence>